<dbReference type="GO" id="GO:0016747">
    <property type="term" value="F:acyltransferase activity, transferring groups other than amino-acyl groups"/>
    <property type="evidence" value="ECO:0007669"/>
    <property type="project" value="InterPro"/>
</dbReference>
<comment type="caution">
    <text evidence="2">The sequence shown here is derived from an EMBL/GenBank/DDBJ whole genome shotgun (WGS) entry which is preliminary data.</text>
</comment>
<evidence type="ECO:0000313" key="3">
    <source>
        <dbReference type="Proteomes" id="UP000198615"/>
    </source>
</evidence>
<dbReference type="PANTHER" id="PTHR43233:SF1">
    <property type="entry name" value="FAMILY N-ACETYLTRANSFERASE, PUTATIVE (AFU_ORTHOLOGUE AFUA_6G03350)-RELATED"/>
    <property type="match status" value="1"/>
</dbReference>
<name>A0A8G2BLM7_9PROT</name>
<gene>
    <name evidence="2" type="ORF">SAMN05660686_04348</name>
</gene>
<evidence type="ECO:0000259" key="1">
    <source>
        <dbReference type="PROSITE" id="PS51186"/>
    </source>
</evidence>
<dbReference type="Pfam" id="PF00583">
    <property type="entry name" value="Acetyltransf_1"/>
    <property type="match status" value="1"/>
</dbReference>
<dbReference type="PANTHER" id="PTHR43233">
    <property type="entry name" value="FAMILY N-ACETYLTRANSFERASE, PUTATIVE (AFU_ORTHOLOGUE AFUA_6G03350)-RELATED"/>
    <property type="match status" value="1"/>
</dbReference>
<dbReference type="InterPro" id="IPR016181">
    <property type="entry name" value="Acyl_CoA_acyltransferase"/>
</dbReference>
<protein>
    <submittedName>
        <fullName evidence="2">Acetyltransferase (GNAT) domain-containing protein</fullName>
    </submittedName>
</protein>
<keyword evidence="2" id="KW-0808">Transferase</keyword>
<dbReference type="InterPro" id="IPR053144">
    <property type="entry name" value="Acetyltransferase_Butenolide"/>
</dbReference>
<accession>A0A8G2BLM7</accession>
<dbReference type="CDD" id="cd04301">
    <property type="entry name" value="NAT_SF"/>
    <property type="match status" value="1"/>
</dbReference>
<dbReference type="InterPro" id="IPR000182">
    <property type="entry name" value="GNAT_dom"/>
</dbReference>
<dbReference type="EMBL" id="FNBW01000017">
    <property type="protein sequence ID" value="SDG42560.1"/>
    <property type="molecule type" value="Genomic_DNA"/>
</dbReference>
<dbReference type="Gene3D" id="3.40.630.30">
    <property type="match status" value="1"/>
</dbReference>
<dbReference type="SUPFAM" id="SSF55729">
    <property type="entry name" value="Acyl-CoA N-acyltransferases (Nat)"/>
    <property type="match status" value="1"/>
</dbReference>
<reference evidence="2 3" key="1">
    <citation type="submission" date="2016-10" db="EMBL/GenBank/DDBJ databases">
        <authorList>
            <person name="Varghese N."/>
            <person name="Submissions S."/>
        </authorList>
    </citation>
    <scope>NUCLEOTIDE SEQUENCE [LARGE SCALE GENOMIC DNA]</scope>
    <source>
        <strain evidence="2 3">DSM 18839</strain>
    </source>
</reference>
<organism evidence="2 3">
    <name type="scientific">Thalassobaculum litoreum DSM 18839</name>
    <dbReference type="NCBI Taxonomy" id="1123362"/>
    <lineage>
        <taxon>Bacteria</taxon>
        <taxon>Pseudomonadati</taxon>
        <taxon>Pseudomonadota</taxon>
        <taxon>Alphaproteobacteria</taxon>
        <taxon>Rhodospirillales</taxon>
        <taxon>Thalassobaculaceae</taxon>
        <taxon>Thalassobaculum</taxon>
    </lineage>
</organism>
<dbReference type="OrthoDB" id="9775804at2"/>
<keyword evidence="3" id="KW-1185">Reference proteome</keyword>
<dbReference type="PROSITE" id="PS51186">
    <property type="entry name" value="GNAT"/>
    <property type="match status" value="1"/>
</dbReference>
<feature type="domain" description="N-acetyltransferase" evidence="1">
    <location>
        <begin position="3"/>
        <end position="142"/>
    </location>
</feature>
<sequence length="143" mass="16163">MTIDWSQSAEDVDWQELADLVRAAPLGDKTPEFLRTVFTNSLYREFAREDGRLVAAGRALSDGADCAYLGDIVVLPSHQGRGLGGQVIRRLLDRVRDHRKILLYAVPGKEPIYRKYGFRRMTTAMAIFEDQPAAFDRGYLTEV</sequence>
<proteinExistence type="predicted"/>
<evidence type="ECO:0000313" key="2">
    <source>
        <dbReference type="EMBL" id="SDG42560.1"/>
    </source>
</evidence>
<dbReference type="Proteomes" id="UP000198615">
    <property type="component" value="Unassembled WGS sequence"/>
</dbReference>
<dbReference type="RefSeq" id="WP_093153768.1">
    <property type="nucleotide sequence ID" value="NZ_FNBW01000017.1"/>
</dbReference>
<dbReference type="AlphaFoldDB" id="A0A8G2BLM7"/>